<sequence>MKNPTRSLSFYKKCLLLVLAVTLAACAGPQIPKPQDIVNVPQPMMDNTGEFMSPYTQDGVLALWVDKAINAQLGSKVGQVAGAYAGQKALEQVPFVGGFLGAQVGEYAGRKIAIEASGGMEYITENSDMSFNNVNDMAVYLYARHSTHEHYQQALEATWEIYPDLKKNYFQALVNAGGKR</sequence>
<feature type="signal peptide" evidence="1">
    <location>
        <begin position="1"/>
        <end position="27"/>
    </location>
</feature>
<evidence type="ECO:0000256" key="1">
    <source>
        <dbReference type="SAM" id="SignalP"/>
    </source>
</evidence>
<accession>A0ABM9HAI4</accession>
<evidence type="ECO:0000313" key="2">
    <source>
        <dbReference type="EMBL" id="CAI2717147.1"/>
    </source>
</evidence>
<keyword evidence="1" id="KW-0732">Signal</keyword>
<dbReference type="EMBL" id="OX336137">
    <property type="protein sequence ID" value="CAI2717147.1"/>
    <property type="molecule type" value="Genomic_DNA"/>
</dbReference>
<reference evidence="2 3" key="1">
    <citation type="submission" date="2022-09" db="EMBL/GenBank/DDBJ databases">
        <authorList>
            <person name="Kop L."/>
        </authorList>
    </citation>
    <scope>NUCLEOTIDE SEQUENCE [LARGE SCALE GENOMIC DNA]</scope>
    <source>
        <strain evidence="2 3">347</strain>
    </source>
</reference>
<keyword evidence="3" id="KW-1185">Reference proteome</keyword>
<evidence type="ECO:0008006" key="4">
    <source>
        <dbReference type="Google" id="ProtNLM"/>
    </source>
</evidence>
<feature type="chain" id="PRO_5047045305" description="Lipoprotein" evidence="1">
    <location>
        <begin position="28"/>
        <end position="180"/>
    </location>
</feature>
<proteinExistence type="predicted"/>
<dbReference type="Proteomes" id="UP001157733">
    <property type="component" value="Chromosome"/>
</dbReference>
<protein>
    <recommendedName>
        <fullName evidence="4">Lipoprotein</fullName>
    </recommendedName>
</protein>
<evidence type="ECO:0000313" key="3">
    <source>
        <dbReference type="Proteomes" id="UP001157733"/>
    </source>
</evidence>
<organism evidence="2 3">
    <name type="scientific">Nitrospina watsonii</name>
    <dbReference type="NCBI Taxonomy" id="1323948"/>
    <lineage>
        <taxon>Bacteria</taxon>
        <taxon>Pseudomonadati</taxon>
        <taxon>Nitrospinota/Tectimicrobiota group</taxon>
        <taxon>Nitrospinota</taxon>
        <taxon>Nitrospinia</taxon>
        <taxon>Nitrospinales</taxon>
        <taxon>Nitrospinaceae</taxon>
        <taxon>Nitrospina</taxon>
    </lineage>
</organism>
<name>A0ABM9HAI4_9BACT</name>
<dbReference type="PROSITE" id="PS51257">
    <property type="entry name" value="PROKAR_LIPOPROTEIN"/>
    <property type="match status" value="1"/>
</dbReference>
<dbReference type="RefSeq" id="WP_282010108.1">
    <property type="nucleotide sequence ID" value="NZ_OX336137.1"/>
</dbReference>
<gene>
    <name evidence="2" type="ORF">NSPWAT_0288</name>
</gene>